<dbReference type="PANTHER" id="PTHR30037:SF4">
    <property type="entry name" value="DNA-3-METHYLADENINE GLYCOSYLASE I"/>
    <property type="match status" value="1"/>
</dbReference>
<evidence type="ECO:0000313" key="1">
    <source>
        <dbReference type="EMBL" id="MFJ5446057.1"/>
    </source>
</evidence>
<dbReference type="EMBL" id="JBIWXY010000001">
    <property type="protein sequence ID" value="MFJ5446057.1"/>
    <property type="molecule type" value="Genomic_DNA"/>
</dbReference>
<dbReference type="Pfam" id="PF03352">
    <property type="entry name" value="Adenine_glyco"/>
    <property type="match status" value="1"/>
</dbReference>
<evidence type="ECO:0000313" key="2">
    <source>
        <dbReference type="Proteomes" id="UP001617669"/>
    </source>
</evidence>
<dbReference type="RefSeq" id="WP_400881107.1">
    <property type="nucleotide sequence ID" value="NZ_JBIWXY010000001.1"/>
</dbReference>
<dbReference type="NCBIfam" id="TIGR00624">
    <property type="entry name" value="tag"/>
    <property type="match status" value="1"/>
</dbReference>
<dbReference type="Gene3D" id="1.10.340.30">
    <property type="entry name" value="Hypothetical protein, domain 2"/>
    <property type="match status" value="1"/>
</dbReference>
<dbReference type="InterPro" id="IPR011257">
    <property type="entry name" value="DNA_glycosylase"/>
</dbReference>
<protein>
    <submittedName>
        <fullName evidence="1">DNA-3-methyladenine glycosylase I</fullName>
    </submittedName>
</protein>
<dbReference type="Proteomes" id="UP001617669">
    <property type="component" value="Unassembled WGS sequence"/>
</dbReference>
<dbReference type="InterPro" id="IPR052891">
    <property type="entry name" value="DNA-3mA_glycosylase"/>
</dbReference>
<dbReference type="InterPro" id="IPR005019">
    <property type="entry name" value="Adenine_glyco"/>
</dbReference>
<sequence length="196" mass="21953">MTERCRCGWAKGELDVIYHDTEWGVPVHDDRQLFEFLILEGAQAGLSWSTVLKKRAHYREVFDQFDIAKIAAYDASKVEALLADPGIIRNRLKVQAAIGNARATLEVQAKYGSLDAFLWQFVQGTPQINHRLSLAEVPAKTALSDQMSKTLLKHGFKFVGSTICYAFMQAVGMVNDHVVDCFRHAELLSDSPIVVK</sequence>
<organism evidence="1 2">
    <name type="scientific">Methylobacillus methanolivorans</name>
    <dbReference type="NCBI Taxonomy" id="1848927"/>
    <lineage>
        <taxon>Bacteria</taxon>
        <taxon>Pseudomonadati</taxon>
        <taxon>Pseudomonadota</taxon>
        <taxon>Betaproteobacteria</taxon>
        <taxon>Nitrosomonadales</taxon>
        <taxon>Methylophilaceae</taxon>
        <taxon>Methylobacillus</taxon>
    </lineage>
</organism>
<accession>A0ABW8GL04</accession>
<proteinExistence type="predicted"/>
<dbReference type="InterPro" id="IPR004597">
    <property type="entry name" value="Tag"/>
</dbReference>
<gene>
    <name evidence="1" type="ORF">ACIKP9_07435</name>
</gene>
<dbReference type="PANTHER" id="PTHR30037">
    <property type="entry name" value="DNA-3-METHYLADENINE GLYCOSYLASE 1"/>
    <property type="match status" value="1"/>
</dbReference>
<dbReference type="SUPFAM" id="SSF48150">
    <property type="entry name" value="DNA-glycosylase"/>
    <property type="match status" value="1"/>
</dbReference>
<reference evidence="1 2" key="1">
    <citation type="submission" date="2024-11" db="EMBL/GenBank/DDBJ databases">
        <authorList>
            <person name="Kaparullina E.N."/>
            <person name="Delegan Y.A."/>
            <person name="Doronina N.V."/>
        </authorList>
    </citation>
    <scope>NUCLEOTIDE SEQUENCE [LARGE SCALE GENOMIC DNA]</scope>
    <source>
        <strain evidence="1 2">7sh_L</strain>
    </source>
</reference>
<name>A0ABW8GL04_9PROT</name>
<keyword evidence="2" id="KW-1185">Reference proteome</keyword>
<comment type="caution">
    <text evidence="1">The sequence shown here is derived from an EMBL/GenBank/DDBJ whole genome shotgun (WGS) entry which is preliminary data.</text>
</comment>